<organism evidence="4 5">
    <name type="scientific">Carboxydocella sporoproducens DSM 16521</name>
    <dbReference type="NCBI Taxonomy" id="1121270"/>
    <lineage>
        <taxon>Bacteria</taxon>
        <taxon>Bacillati</taxon>
        <taxon>Bacillota</taxon>
        <taxon>Clostridia</taxon>
        <taxon>Eubacteriales</taxon>
        <taxon>Clostridiales Family XVI. Incertae Sedis</taxon>
        <taxon>Carboxydocella</taxon>
    </lineage>
</organism>
<evidence type="ECO:0000256" key="2">
    <source>
        <dbReference type="SAM" id="Coils"/>
    </source>
</evidence>
<protein>
    <submittedName>
        <fullName evidence="4">Putative phage-type endonuclease</fullName>
    </submittedName>
</protein>
<dbReference type="RefSeq" id="WP_078665675.1">
    <property type="nucleotide sequence ID" value="NZ_FUXM01000018.1"/>
</dbReference>
<keyword evidence="1" id="KW-0378">Hydrolase</keyword>
<dbReference type="PANTHER" id="PTHR46609">
    <property type="entry name" value="EXONUCLEASE, PHAGE-TYPE/RECB, C-TERMINAL DOMAIN-CONTAINING PROTEIN"/>
    <property type="match status" value="1"/>
</dbReference>
<gene>
    <name evidence="4" type="ORF">SAMN02745885_01622</name>
</gene>
<feature type="coiled-coil region" evidence="2">
    <location>
        <begin position="229"/>
        <end position="260"/>
    </location>
</feature>
<evidence type="ECO:0000256" key="1">
    <source>
        <dbReference type="ARBA" id="ARBA00022801"/>
    </source>
</evidence>
<dbReference type="Proteomes" id="UP000189933">
    <property type="component" value="Unassembled WGS sequence"/>
</dbReference>
<dbReference type="InterPro" id="IPR011604">
    <property type="entry name" value="PDDEXK-like_dom_sf"/>
</dbReference>
<keyword evidence="4" id="KW-0540">Nuclease</keyword>
<dbReference type="GO" id="GO:0004519">
    <property type="term" value="F:endonuclease activity"/>
    <property type="evidence" value="ECO:0007669"/>
    <property type="project" value="UniProtKB-KW"/>
</dbReference>
<dbReference type="SUPFAM" id="SSF52980">
    <property type="entry name" value="Restriction endonuclease-like"/>
    <property type="match status" value="1"/>
</dbReference>
<reference evidence="5" key="1">
    <citation type="submission" date="2017-02" db="EMBL/GenBank/DDBJ databases">
        <authorList>
            <person name="Varghese N."/>
            <person name="Submissions S."/>
        </authorList>
    </citation>
    <scope>NUCLEOTIDE SEQUENCE [LARGE SCALE GENOMIC DNA]</scope>
    <source>
        <strain evidence="5">DSM 16521</strain>
    </source>
</reference>
<keyword evidence="4" id="KW-0255">Endonuclease</keyword>
<accession>A0A1T4QE28</accession>
<evidence type="ECO:0000259" key="3">
    <source>
        <dbReference type="Pfam" id="PF09588"/>
    </source>
</evidence>
<dbReference type="AlphaFoldDB" id="A0A1T4QE28"/>
<evidence type="ECO:0000313" key="5">
    <source>
        <dbReference type="Proteomes" id="UP000189933"/>
    </source>
</evidence>
<name>A0A1T4QE28_9FIRM</name>
<dbReference type="OrthoDB" id="46225at2"/>
<dbReference type="Gene3D" id="3.90.320.10">
    <property type="match status" value="1"/>
</dbReference>
<dbReference type="InterPro" id="IPR017482">
    <property type="entry name" value="Lambda-type_endonuclease"/>
</dbReference>
<dbReference type="InterPro" id="IPR019080">
    <property type="entry name" value="YqaJ_viral_recombinase"/>
</dbReference>
<dbReference type="PANTHER" id="PTHR46609:SF6">
    <property type="entry name" value="EXONUCLEASE, PHAGE-TYPE_RECB, C-TERMINAL DOMAIN-CONTAINING PROTEIN-RELATED"/>
    <property type="match status" value="1"/>
</dbReference>
<dbReference type="NCBIfam" id="TIGR03033">
    <property type="entry name" value="phage_rel_nuc"/>
    <property type="match status" value="1"/>
</dbReference>
<dbReference type="InterPro" id="IPR051703">
    <property type="entry name" value="NF-kappa-B_Signaling_Reg"/>
</dbReference>
<dbReference type="InterPro" id="IPR011335">
    <property type="entry name" value="Restrct_endonuc-II-like"/>
</dbReference>
<dbReference type="Pfam" id="PF09588">
    <property type="entry name" value="YqaJ"/>
    <property type="match status" value="1"/>
</dbReference>
<keyword evidence="2" id="KW-0175">Coiled coil</keyword>
<dbReference type="GO" id="GO:0016787">
    <property type="term" value="F:hydrolase activity"/>
    <property type="evidence" value="ECO:0007669"/>
    <property type="project" value="UniProtKB-KW"/>
</dbReference>
<sequence>MIAHCLAKTKEIDRDQWLEYRKRGIGGSDAAAIAGLNKWKSPVTVWLEKTGQIEPEESSEAAYWGSILEDIIAKEFSLRTGLKVQRKNAILQHPEYPFMIGNIDRLIIDKKHGNGILECKTTGEYNKGDWEGDKIPDHYLIQVQHYLAVTGLQYAYIAVLIGGNKFQYKLVPRDEEIIQYLIKIESDFWKLVESRTPPEMDGSQASADLLDILYPNSLPDSRIELPPDAEKLITEYEEAAAEEKAAAERKEAAANKLKAMLGDYEVGFIGKRKVTWKTVTSARLDTKRLKAEMPDIYSQYCTESVMRRFSIK</sequence>
<feature type="domain" description="YqaJ viral recombinase" evidence="3">
    <location>
        <begin position="16"/>
        <end position="152"/>
    </location>
</feature>
<proteinExistence type="predicted"/>
<keyword evidence="5" id="KW-1185">Reference proteome</keyword>
<evidence type="ECO:0000313" key="4">
    <source>
        <dbReference type="EMBL" id="SKA01847.1"/>
    </source>
</evidence>
<dbReference type="EMBL" id="FUXM01000018">
    <property type="protein sequence ID" value="SKA01847.1"/>
    <property type="molecule type" value="Genomic_DNA"/>
</dbReference>